<dbReference type="PROSITE" id="PS51037">
    <property type="entry name" value="YEATS"/>
    <property type="match status" value="1"/>
</dbReference>
<proteinExistence type="predicted"/>
<dbReference type="EMBL" id="VCHE01000018">
    <property type="protein sequence ID" value="KAB2577248.1"/>
    <property type="molecule type" value="Genomic_DNA"/>
</dbReference>
<dbReference type="PIRSF" id="PIRSF016551">
    <property type="entry name" value="SAS5/TFIID_14"/>
    <property type="match status" value="1"/>
</dbReference>
<dbReference type="InterPro" id="IPR038704">
    <property type="entry name" value="YEAST_sf"/>
</dbReference>
<name>A0A5N5DHB3_9PEZI</name>
<organism evidence="5 6">
    <name type="scientific">Lasiodiplodia theobromae</name>
    <dbReference type="NCBI Taxonomy" id="45133"/>
    <lineage>
        <taxon>Eukaryota</taxon>
        <taxon>Fungi</taxon>
        <taxon>Dikarya</taxon>
        <taxon>Ascomycota</taxon>
        <taxon>Pezizomycotina</taxon>
        <taxon>Dothideomycetes</taxon>
        <taxon>Dothideomycetes incertae sedis</taxon>
        <taxon>Botryosphaeriales</taxon>
        <taxon>Botryosphaeriaceae</taxon>
        <taxon>Lasiodiplodia</taxon>
    </lineage>
</organism>
<keyword evidence="1 2" id="KW-0539">Nucleus</keyword>
<dbReference type="GO" id="GO:0000785">
    <property type="term" value="C:chromatin"/>
    <property type="evidence" value="ECO:0007669"/>
    <property type="project" value="UniProtKB-ARBA"/>
</dbReference>
<protein>
    <submittedName>
        <fullName evidence="5">Transcription initiation factor TFIID subunit 14</fullName>
    </submittedName>
</protein>
<comment type="caution">
    <text evidence="5">The sequence shown here is derived from an EMBL/GenBank/DDBJ whole genome shotgun (WGS) entry which is preliminary data.</text>
</comment>
<dbReference type="AlphaFoldDB" id="A0A5N5DHB3"/>
<evidence type="ECO:0000256" key="2">
    <source>
        <dbReference type="PROSITE-ProRule" id="PRU00376"/>
    </source>
</evidence>
<dbReference type="CDD" id="cd16905">
    <property type="entry name" value="YEATS_Taf14_like"/>
    <property type="match status" value="1"/>
</dbReference>
<dbReference type="PANTHER" id="PTHR23195">
    <property type="entry name" value="YEATS DOMAIN"/>
    <property type="match status" value="1"/>
</dbReference>
<dbReference type="GO" id="GO:0003743">
    <property type="term" value="F:translation initiation factor activity"/>
    <property type="evidence" value="ECO:0007669"/>
    <property type="project" value="UniProtKB-KW"/>
</dbReference>
<evidence type="ECO:0000256" key="1">
    <source>
        <dbReference type="ARBA" id="ARBA00023242"/>
    </source>
</evidence>
<accession>A0A5N5DHB3</accession>
<dbReference type="InterPro" id="IPR055129">
    <property type="entry name" value="YEATS_dom"/>
</dbReference>
<keyword evidence="6" id="KW-1185">Reference proteome</keyword>
<evidence type="ECO:0000313" key="5">
    <source>
        <dbReference type="EMBL" id="KAB2577248.1"/>
    </source>
</evidence>
<evidence type="ECO:0000313" key="6">
    <source>
        <dbReference type="Proteomes" id="UP000325902"/>
    </source>
</evidence>
<dbReference type="InterPro" id="IPR005033">
    <property type="entry name" value="YEATS"/>
</dbReference>
<keyword evidence="5" id="KW-0648">Protein biosynthesis</keyword>
<keyword evidence="5" id="KW-0396">Initiation factor</keyword>
<comment type="subcellular location">
    <subcellularLocation>
        <location evidence="2">Nucleus</location>
    </subcellularLocation>
</comment>
<feature type="domain" description="YEATS" evidence="4">
    <location>
        <begin position="1"/>
        <end position="134"/>
    </location>
</feature>
<sequence>MPDIKRQVKLVTEQHVTDKPQVMEGFPMRAWSIEIWLLNENGEEVPATAFEKATYRLHPSFEKRAIQAVKKPPFRLDEEGWGEFEMQIVLTAAGKGGDHTLDHDLNFQSERYEAKHWITFKNPKPELIQLLKESGPVPGEENGARSRSSLPNSKKKKDKAVDMEKLADGLQRLGEDDLLQVVQMVHDNKTSETYTKNDVENGEFHVDLYTLPDNLVKMLWEFTATRTEL</sequence>
<evidence type="ECO:0000259" key="4">
    <source>
        <dbReference type="PROSITE" id="PS51037"/>
    </source>
</evidence>
<feature type="region of interest" description="Disordered" evidence="3">
    <location>
        <begin position="134"/>
        <end position="161"/>
    </location>
</feature>
<dbReference type="Gene3D" id="2.60.40.1970">
    <property type="entry name" value="YEATS domain"/>
    <property type="match status" value="1"/>
</dbReference>
<evidence type="ECO:0000256" key="3">
    <source>
        <dbReference type="SAM" id="MobiDB-lite"/>
    </source>
</evidence>
<dbReference type="Pfam" id="PF17035">
    <property type="entry name" value="BET"/>
    <property type="match status" value="1"/>
</dbReference>
<dbReference type="InterPro" id="IPR016665">
    <property type="entry name" value="Sas5/TAF14"/>
</dbReference>
<reference evidence="5 6" key="1">
    <citation type="journal article" date="2019" name="Sci. Rep.">
        <title>A multi-omics analysis of the grapevine pathogen Lasiodiplodia theobromae reveals that temperature affects the expression of virulence- and pathogenicity-related genes.</title>
        <authorList>
            <person name="Felix C."/>
            <person name="Meneses R."/>
            <person name="Goncalves M.F.M."/>
            <person name="Tilleman L."/>
            <person name="Duarte A.S."/>
            <person name="Jorrin-Novo J.V."/>
            <person name="Van de Peer Y."/>
            <person name="Deforce D."/>
            <person name="Van Nieuwerburgh F."/>
            <person name="Esteves A.C."/>
            <person name="Alves A."/>
        </authorList>
    </citation>
    <scope>NUCLEOTIDE SEQUENCE [LARGE SCALE GENOMIC DNA]</scope>
    <source>
        <strain evidence="5 6">LA-SOL3</strain>
    </source>
</reference>
<dbReference type="Proteomes" id="UP000325902">
    <property type="component" value="Unassembled WGS sequence"/>
</dbReference>
<dbReference type="InterPro" id="IPR027353">
    <property type="entry name" value="NET_dom"/>
</dbReference>
<gene>
    <name evidence="5" type="primary">tfg3</name>
    <name evidence="5" type="ORF">DBV05_g4142</name>
</gene>
<dbReference type="GO" id="GO:0005634">
    <property type="term" value="C:nucleus"/>
    <property type="evidence" value="ECO:0007669"/>
    <property type="project" value="UniProtKB-SubCell"/>
</dbReference>
<dbReference type="GO" id="GO:0006355">
    <property type="term" value="P:regulation of DNA-templated transcription"/>
    <property type="evidence" value="ECO:0007669"/>
    <property type="project" value="InterPro"/>
</dbReference>
<dbReference type="OrthoDB" id="1741717at2759"/>
<dbReference type="Pfam" id="PF03366">
    <property type="entry name" value="YEATS"/>
    <property type="match status" value="1"/>
</dbReference>